<sequence length="184" mass="19067">MSIRTSVVPVAEIFHLRWSVLRPGLPREAANYPQDGLAGVFHVAAYAEAAPDGAVPPGPLVGRDPLAGPGRLLAADRPLACMTAFPSPLPAAATEITGPVAGAEAGACHQFRGLASDPAVRGQGYGVAVLRAGLAEAAARGARWAWCNGRTGARGFYEREGFTAVGEEFDLAPSGRHLIFVSKL</sequence>
<evidence type="ECO:0000313" key="3">
    <source>
        <dbReference type="Proteomes" id="UP000588098"/>
    </source>
</evidence>
<dbReference type="PROSITE" id="PS51186">
    <property type="entry name" value="GNAT"/>
    <property type="match status" value="1"/>
</dbReference>
<accession>A0A7W9UVR7</accession>
<proteinExistence type="predicted"/>
<evidence type="ECO:0000313" key="2">
    <source>
        <dbReference type="EMBL" id="MBB5933105.1"/>
    </source>
</evidence>
<keyword evidence="3" id="KW-1185">Reference proteome</keyword>
<dbReference type="InterPro" id="IPR016181">
    <property type="entry name" value="Acyl_CoA_acyltransferase"/>
</dbReference>
<organism evidence="2 3">
    <name type="scientific">Streptomyces zagrosensis</name>
    <dbReference type="NCBI Taxonomy" id="1042984"/>
    <lineage>
        <taxon>Bacteria</taxon>
        <taxon>Bacillati</taxon>
        <taxon>Actinomycetota</taxon>
        <taxon>Actinomycetes</taxon>
        <taxon>Kitasatosporales</taxon>
        <taxon>Streptomycetaceae</taxon>
        <taxon>Streptomyces</taxon>
    </lineage>
</organism>
<protein>
    <submittedName>
        <fullName evidence="2">GNAT superfamily N-acetyltransferase</fullName>
    </submittedName>
</protein>
<dbReference type="GO" id="GO:0016747">
    <property type="term" value="F:acyltransferase activity, transferring groups other than amino-acyl groups"/>
    <property type="evidence" value="ECO:0007669"/>
    <property type="project" value="InterPro"/>
</dbReference>
<evidence type="ECO:0000259" key="1">
    <source>
        <dbReference type="PROSITE" id="PS51186"/>
    </source>
</evidence>
<reference evidence="2 3" key="1">
    <citation type="submission" date="2020-08" db="EMBL/GenBank/DDBJ databases">
        <title>Genomic Encyclopedia of Type Strains, Phase III (KMG-III): the genomes of soil and plant-associated and newly described type strains.</title>
        <authorList>
            <person name="Whitman W."/>
        </authorList>
    </citation>
    <scope>NUCLEOTIDE SEQUENCE [LARGE SCALE GENOMIC DNA]</scope>
    <source>
        <strain evidence="2 3">CECT 8305</strain>
    </source>
</reference>
<dbReference type="Proteomes" id="UP000588098">
    <property type="component" value="Unassembled WGS sequence"/>
</dbReference>
<dbReference type="Gene3D" id="3.40.630.30">
    <property type="match status" value="1"/>
</dbReference>
<dbReference type="InterPro" id="IPR000182">
    <property type="entry name" value="GNAT_dom"/>
</dbReference>
<dbReference type="AlphaFoldDB" id="A0A7W9UVR7"/>
<name>A0A7W9UVR7_9ACTN</name>
<dbReference type="Pfam" id="PF13508">
    <property type="entry name" value="Acetyltransf_7"/>
    <property type="match status" value="1"/>
</dbReference>
<feature type="domain" description="N-acetyltransferase" evidence="1">
    <location>
        <begin position="95"/>
        <end position="184"/>
    </location>
</feature>
<dbReference type="RefSeq" id="WP_184568493.1">
    <property type="nucleotide sequence ID" value="NZ_JACHJL010000001.1"/>
</dbReference>
<dbReference type="SUPFAM" id="SSF55729">
    <property type="entry name" value="Acyl-CoA N-acyltransferases (Nat)"/>
    <property type="match status" value="1"/>
</dbReference>
<gene>
    <name evidence="2" type="ORF">FHS42_000123</name>
</gene>
<keyword evidence="2" id="KW-0808">Transferase</keyword>
<dbReference type="EMBL" id="JACHJL010000001">
    <property type="protein sequence ID" value="MBB5933105.1"/>
    <property type="molecule type" value="Genomic_DNA"/>
</dbReference>
<comment type="caution">
    <text evidence="2">The sequence shown here is derived from an EMBL/GenBank/DDBJ whole genome shotgun (WGS) entry which is preliminary data.</text>
</comment>